<evidence type="ECO:0000256" key="1">
    <source>
        <dbReference type="SAM" id="MobiDB-lite"/>
    </source>
</evidence>
<proteinExistence type="predicted"/>
<sequence>MIRISSPDSVIACSRTLRLGGHSRGRALHGNSCPLLRPFACLVAEGALGHQLRLPLIVSRYASYEMRDSISSPQSLTRLLTSANVTVTVGIGPSLLTLNESCPGSGFPLLSHKIRHVPVFFSRSGASISTPSECGPGSPERDRQGRAGLPGPGSARGRQDSVCSRGVHRASRSGRNTRCQRTAGMRARTLPGDTSRLAGGMSPAACRWRRKSSRLPESKGQPLRPPKRSAMKRSQPGVFPPCTHSSKLVPTATQNNAPPKATRPDVLAHSRPMTSPAT</sequence>
<reference evidence="2 3" key="1">
    <citation type="submission" date="2018-12" db="EMBL/GenBank/DDBJ databases">
        <authorList>
            <consortium name="Pathogen Informatics"/>
        </authorList>
    </citation>
    <scope>NUCLEOTIDE SEQUENCE [LARGE SCALE GENOMIC DNA]</scope>
    <source>
        <strain evidence="2 3">NCTC10783</strain>
    </source>
</reference>
<protein>
    <submittedName>
        <fullName evidence="2">Uncharacterized protein</fullName>
    </submittedName>
</protein>
<feature type="compositionally biased region" description="Polar residues" evidence="1">
    <location>
        <begin position="243"/>
        <end position="257"/>
    </location>
</feature>
<name>A0A3S4MP71_PSEFL</name>
<dbReference type="AlphaFoldDB" id="A0A3S4MP71"/>
<gene>
    <name evidence="2" type="ORF">NCTC10783_01607</name>
</gene>
<feature type="region of interest" description="Disordered" evidence="1">
    <location>
        <begin position="127"/>
        <end position="278"/>
    </location>
</feature>
<organism evidence="2 3">
    <name type="scientific">Pseudomonas fluorescens</name>
    <dbReference type="NCBI Taxonomy" id="294"/>
    <lineage>
        <taxon>Bacteria</taxon>
        <taxon>Pseudomonadati</taxon>
        <taxon>Pseudomonadota</taxon>
        <taxon>Gammaproteobacteria</taxon>
        <taxon>Pseudomonadales</taxon>
        <taxon>Pseudomonadaceae</taxon>
        <taxon>Pseudomonas</taxon>
    </lineage>
</organism>
<accession>A0A3S4MP71</accession>
<dbReference type="Proteomes" id="UP000278078">
    <property type="component" value="Chromosome"/>
</dbReference>
<evidence type="ECO:0000313" key="3">
    <source>
        <dbReference type="Proteomes" id="UP000278078"/>
    </source>
</evidence>
<evidence type="ECO:0000313" key="2">
    <source>
        <dbReference type="EMBL" id="VEE45747.1"/>
    </source>
</evidence>
<dbReference type="EMBL" id="LR134300">
    <property type="protein sequence ID" value="VEE45747.1"/>
    <property type="molecule type" value="Genomic_DNA"/>
</dbReference>